<dbReference type="AlphaFoldDB" id="A0A4Q2KL86"/>
<name>A0A4Q2KL86_9SPHN</name>
<dbReference type="RefSeq" id="WP_129525284.1">
    <property type="nucleotide sequence ID" value="NZ_SDPV01000002.1"/>
</dbReference>
<comment type="caution">
    <text evidence="2">The sequence shown here is derived from an EMBL/GenBank/DDBJ whole genome shotgun (WGS) entry which is preliminary data.</text>
</comment>
<evidence type="ECO:0000259" key="1">
    <source>
        <dbReference type="Pfam" id="PF14330"/>
    </source>
</evidence>
<accession>A0A4Q2KL86</accession>
<protein>
    <submittedName>
        <fullName evidence="2">DUF4387 domain-containing protein</fullName>
    </submittedName>
</protein>
<dbReference type="OrthoDB" id="9796125at2"/>
<proteinExistence type="predicted"/>
<feature type="domain" description="DUF4387" evidence="1">
    <location>
        <begin position="5"/>
        <end position="100"/>
    </location>
</feature>
<keyword evidence="3" id="KW-1185">Reference proteome</keyword>
<evidence type="ECO:0000313" key="2">
    <source>
        <dbReference type="EMBL" id="RXZ64980.1"/>
    </source>
</evidence>
<gene>
    <name evidence="2" type="ORF">ETX26_14160</name>
</gene>
<reference evidence="2 3" key="1">
    <citation type="submission" date="2019-01" db="EMBL/GenBank/DDBJ databases">
        <title>Altererythrobacter rhizovicinus sp. nov., isolated from the rhizosphere soil of Haloxylon ammodendron.</title>
        <authorList>
            <person name="Li H.-P."/>
            <person name="Gou J.-Y."/>
            <person name="Yao D."/>
            <person name="Han Q.-Q."/>
            <person name="Shao K.-Z."/>
            <person name="Zhao Q."/>
            <person name="Zhang J.-L."/>
        </authorList>
    </citation>
    <scope>NUCLEOTIDE SEQUENCE [LARGE SCALE GENOMIC DNA]</scope>
    <source>
        <strain evidence="2 3">AY-3R</strain>
    </source>
</reference>
<sequence length="102" mass="11766">MAKVREVCRHVRSKNAGPFWVTFDFFFDGPENYRKYRDSPSLSPALFARLYGTDPALVKRIPVDDLSIVKISYPRATPQGGMEERDMHSGQQYVRILDVELD</sequence>
<organism evidence="2 3">
    <name type="scientific">Pelagerythrobacter rhizovicinus</name>
    <dbReference type="NCBI Taxonomy" id="2268576"/>
    <lineage>
        <taxon>Bacteria</taxon>
        <taxon>Pseudomonadati</taxon>
        <taxon>Pseudomonadota</taxon>
        <taxon>Alphaproteobacteria</taxon>
        <taxon>Sphingomonadales</taxon>
        <taxon>Erythrobacteraceae</taxon>
        <taxon>Pelagerythrobacter</taxon>
    </lineage>
</organism>
<dbReference type="InterPro" id="IPR025496">
    <property type="entry name" value="DUF4387"/>
</dbReference>
<dbReference type="Proteomes" id="UP000293623">
    <property type="component" value="Unassembled WGS sequence"/>
</dbReference>
<evidence type="ECO:0000313" key="3">
    <source>
        <dbReference type="Proteomes" id="UP000293623"/>
    </source>
</evidence>
<dbReference type="EMBL" id="SDPV01000002">
    <property type="protein sequence ID" value="RXZ64980.1"/>
    <property type="molecule type" value="Genomic_DNA"/>
</dbReference>
<dbReference type="Pfam" id="PF14330">
    <property type="entry name" value="DUF4387"/>
    <property type="match status" value="1"/>
</dbReference>